<organism evidence="1 2">
    <name type="scientific">Gluconacetobacter dulcium</name>
    <dbReference type="NCBI Taxonomy" id="2729096"/>
    <lineage>
        <taxon>Bacteria</taxon>
        <taxon>Pseudomonadati</taxon>
        <taxon>Pseudomonadota</taxon>
        <taxon>Alphaproteobacteria</taxon>
        <taxon>Acetobacterales</taxon>
        <taxon>Acetobacteraceae</taxon>
        <taxon>Gluconacetobacter</taxon>
    </lineage>
</organism>
<dbReference type="Pfam" id="PF11199">
    <property type="entry name" value="DUF2891"/>
    <property type="match status" value="1"/>
</dbReference>
<comment type="caution">
    <text evidence="1">The sequence shown here is derived from an EMBL/GenBank/DDBJ whole genome shotgun (WGS) entry which is preliminary data.</text>
</comment>
<gene>
    <name evidence="1" type="ORF">HLH44_03990</name>
</gene>
<dbReference type="Proteomes" id="UP000530320">
    <property type="component" value="Unassembled WGS sequence"/>
</dbReference>
<dbReference type="AlphaFoldDB" id="A0A7W4JXQ3"/>
<protein>
    <submittedName>
        <fullName evidence="1">DUF2891 domain-containing protein</fullName>
    </submittedName>
</protein>
<dbReference type="InterPro" id="IPR021365">
    <property type="entry name" value="DUF2891"/>
</dbReference>
<dbReference type="EMBL" id="JABEQP010000002">
    <property type="protein sequence ID" value="MBB2196634.1"/>
    <property type="molecule type" value="Genomic_DNA"/>
</dbReference>
<accession>A0A7W4JXQ3</accession>
<evidence type="ECO:0000313" key="2">
    <source>
        <dbReference type="Proteomes" id="UP000530320"/>
    </source>
</evidence>
<name>A0A7W4JXQ3_9PROT</name>
<proteinExistence type="predicted"/>
<evidence type="ECO:0000313" key="1">
    <source>
        <dbReference type="EMBL" id="MBB2196634.1"/>
    </source>
</evidence>
<dbReference type="RefSeq" id="WP_183008206.1">
    <property type="nucleotide sequence ID" value="NZ_JABEQP010000002.1"/>
</dbReference>
<reference evidence="1 2" key="1">
    <citation type="submission" date="2020-04" db="EMBL/GenBank/DDBJ databases">
        <title>Description of novel Gluconacetobacter.</title>
        <authorList>
            <person name="Sombolestani A."/>
        </authorList>
    </citation>
    <scope>NUCLEOTIDE SEQUENCE [LARGE SCALE GENOMIC DNA]</scope>
    <source>
        <strain evidence="1 2">LMG 22058</strain>
    </source>
</reference>
<sequence length="337" mass="37830">MTMLSHAQAEQFSKIALGHVTRPFPNLPQLIMRDATDLALPQSIHPIFYGSLDWHSCVHGYWLLARLTRLFPGLATRNDIEALFTRHVTVENSMIEAAYFDPPIRRGFERPYGWAWLLKLSAELHDHPVLGGFHAALAPLSQRILTLFENFLPIATYPVRVGTHLNSAFGMLLALDYAALYPATGFTQAIREKARAWYDRDRACQAWEPGGDEFLSSSLVEAALMARVLSPDAFAAWFAAFLPDLAAGQPETLFTPAIVSDRSDGKIAHLDGLNLSRVWAWKQILHPLPMDFAARQRIEHTMKQHLDASMAHIAGDYMGEHWLATYAVMAMQTGPNW</sequence>